<dbReference type="PROSITE" id="PS50995">
    <property type="entry name" value="HTH_MARR_2"/>
    <property type="match status" value="1"/>
</dbReference>
<keyword evidence="1" id="KW-0805">Transcription regulation</keyword>
<evidence type="ECO:0000256" key="1">
    <source>
        <dbReference type="ARBA" id="ARBA00023015"/>
    </source>
</evidence>
<dbReference type="InterPro" id="IPR023187">
    <property type="entry name" value="Tscrpt_reg_MarR-type_CS"/>
</dbReference>
<dbReference type="SUPFAM" id="SSF46785">
    <property type="entry name" value="Winged helix' DNA-binding domain"/>
    <property type="match status" value="1"/>
</dbReference>
<dbReference type="AlphaFoldDB" id="A0A506XYH1"/>
<dbReference type="InterPro" id="IPR000835">
    <property type="entry name" value="HTH_MarR-typ"/>
</dbReference>
<name>A0A506XYH1_9MICO</name>
<dbReference type="EMBL" id="VHQG01000004">
    <property type="protein sequence ID" value="TPW74835.1"/>
    <property type="molecule type" value="Genomic_DNA"/>
</dbReference>
<reference evidence="6 7" key="1">
    <citation type="submission" date="2019-06" db="EMBL/GenBank/DDBJ databases">
        <authorList>
            <person name="Li F."/>
        </authorList>
    </citation>
    <scope>NUCLEOTIDE SEQUENCE [LARGE SCALE GENOMIC DNA]</scope>
    <source>
        <strain evidence="6 7">10F1D-1</strain>
    </source>
</reference>
<accession>A0A506XYH1</accession>
<organism evidence="6 7">
    <name type="scientific">Schumannella soli</name>
    <dbReference type="NCBI Taxonomy" id="2590779"/>
    <lineage>
        <taxon>Bacteria</taxon>
        <taxon>Bacillati</taxon>
        <taxon>Actinomycetota</taxon>
        <taxon>Actinomycetes</taxon>
        <taxon>Micrococcales</taxon>
        <taxon>Microbacteriaceae</taxon>
        <taxon>Schumannella</taxon>
    </lineage>
</organism>
<dbReference type="GO" id="GO:0003677">
    <property type="term" value="F:DNA binding"/>
    <property type="evidence" value="ECO:0007669"/>
    <property type="project" value="UniProtKB-KW"/>
</dbReference>
<dbReference type="OrthoDB" id="9155413at2"/>
<feature type="region of interest" description="Disordered" evidence="4">
    <location>
        <begin position="1"/>
        <end position="44"/>
    </location>
</feature>
<keyword evidence="7" id="KW-1185">Reference proteome</keyword>
<dbReference type="SMART" id="SM00347">
    <property type="entry name" value="HTH_MARR"/>
    <property type="match status" value="1"/>
</dbReference>
<dbReference type="PROSITE" id="PS01117">
    <property type="entry name" value="HTH_MARR_1"/>
    <property type="match status" value="1"/>
</dbReference>
<dbReference type="PRINTS" id="PR00598">
    <property type="entry name" value="HTHMARR"/>
</dbReference>
<dbReference type="InterPro" id="IPR036388">
    <property type="entry name" value="WH-like_DNA-bd_sf"/>
</dbReference>
<feature type="compositionally biased region" description="Basic and acidic residues" evidence="4">
    <location>
        <begin position="1"/>
        <end position="27"/>
    </location>
</feature>
<evidence type="ECO:0000313" key="7">
    <source>
        <dbReference type="Proteomes" id="UP000316252"/>
    </source>
</evidence>
<feature type="domain" description="HTH marR-type" evidence="5">
    <location>
        <begin position="45"/>
        <end position="177"/>
    </location>
</feature>
<dbReference type="PANTHER" id="PTHR39515:SF2">
    <property type="entry name" value="HTH-TYPE TRANSCRIPTIONAL REGULATOR RV0880"/>
    <property type="match status" value="1"/>
</dbReference>
<keyword evidence="3" id="KW-0804">Transcription</keyword>
<keyword evidence="2" id="KW-0238">DNA-binding</keyword>
<evidence type="ECO:0000256" key="4">
    <source>
        <dbReference type="SAM" id="MobiDB-lite"/>
    </source>
</evidence>
<dbReference type="InterPro" id="IPR036390">
    <property type="entry name" value="WH_DNA-bd_sf"/>
</dbReference>
<comment type="caution">
    <text evidence="6">The sequence shown here is derived from an EMBL/GenBank/DDBJ whole genome shotgun (WGS) entry which is preliminary data.</text>
</comment>
<dbReference type="Pfam" id="PF01047">
    <property type="entry name" value="MarR"/>
    <property type="match status" value="1"/>
</dbReference>
<dbReference type="PANTHER" id="PTHR39515">
    <property type="entry name" value="CONSERVED PROTEIN"/>
    <property type="match status" value="1"/>
</dbReference>
<sequence length="181" mass="19887">MVGRESSRDATHRSEVERAALEREHAAAARAAEAGGGAPPIDPEVRELGHELRRSVAVIYRRFRSLRAQGDLGESATEVLAALTATGPQSLSELADRDRVALSTISQTVNRLEQLGLVRREPDARDRRRVSIVPTEAGAEIAAVDRVRRHAWFDRILADLSDDDRAVLERAARILRDIGDA</sequence>
<proteinExistence type="predicted"/>
<protein>
    <submittedName>
        <fullName evidence="6">MarR family transcriptional regulator</fullName>
    </submittedName>
</protein>
<dbReference type="Gene3D" id="1.10.10.10">
    <property type="entry name" value="Winged helix-like DNA-binding domain superfamily/Winged helix DNA-binding domain"/>
    <property type="match status" value="1"/>
</dbReference>
<dbReference type="Proteomes" id="UP000316252">
    <property type="component" value="Unassembled WGS sequence"/>
</dbReference>
<dbReference type="InterPro" id="IPR052526">
    <property type="entry name" value="HTH-type_Bedaq_tolerance"/>
</dbReference>
<evidence type="ECO:0000259" key="5">
    <source>
        <dbReference type="PROSITE" id="PS50995"/>
    </source>
</evidence>
<evidence type="ECO:0000313" key="6">
    <source>
        <dbReference type="EMBL" id="TPW74835.1"/>
    </source>
</evidence>
<evidence type="ECO:0000256" key="3">
    <source>
        <dbReference type="ARBA" id="ARBA00023163"/>
    </source>
</evidence>
<dbReference type="GO" id="GO:0003700">
    <property type="term" value="F:DNA-binding transcription factor activity"/>
    <property type="evidence" value="ECO:0007669"/>
    <property type="project" value="InterPro"/>
</dbReference>
<evidence type="ECO:0000256" key="2">
    <source>
        <dbReference type="ARBA" id="ARBA00023125"/>
    </source>
</evidence>
<gene>
    <name evidence="6" type="ORF">FJ657_14795</name>
</gene>